<accession>A0A0F9NTV2</accession>
<protein>
    <submittedName>
        <fullName evidence="1">Uncharacterized protein</fullName>
    </submittedName>
</protein>
<sequence length="77" mass="8649">MNTFELQEEMNKSVDLPIRVGDIIIIRSALAHVLNYTGLSVNARIRIKEIDIVLHESYKDVDVGFLTMESISTSMGP</sequence>
<name>A0A0F9NTV2_9ZZZZ</name>
<evidence type="ECO:0000313" key="1">
    <source>
        <dbReference type="EMBL" id="KKN22895.1"/>
    </source>
</evidence>
<organism evidence="1">
    <name type="scientific">marine sediment metagenome</name>
    <dbReference type="NCBI Taxonomy" id="412755"/>
    <lineage>
        <taxon>unclassified sequences</taxon>
        <taxon>metagenomes</taxon>
        <taxon>ecological metagenomes</taxon>
    </lineage>
</organism>
<dbReference type="AlphaFoldDB" id="A0A0F9NTV2"/>
<proteinExistence type="predicted"/>
<dbReference type="EMBL" id="LAZR01003019">
    <property type="protein sequence ID" value="KKN22895.1"/>
    <property type="molecule type" value="Genomic_DNA"/>
</dbReference>
<comment type="caution">
    <text evidence="1">The sequence shown here is derived from an EMBL/GenBank/DDBJ whole genome shotgun (WGS) entry which is preliminary data.</text>
</comment>
<reference evidence="1" key="1">
    <citation type="journal article" date="2015" name="Nature">
        <title>Complex archaea that bridge the gap between prokaryotes and eukaryotes.</title>
        <authorList>
            <person name="Spang A."/>
            <person name="Saw J.H."/>
            <person name="Jorgensen S.L."/>
            <person name="Zaremba-Niedzwiedzka K."/>
            <person name="Martijn J."/>
            <person name="Lind A.E."/>
            <person name="van Eijk R."/>
            <person name="Schleper C."/>
            <person name="Guy L."/>
            <person name="Ettema T.J."/>
        </authorList>
    </citation>
    <scope>NUCLEOTIDE SEQUENCE</scope>
</reference>
<gene>
    <name evidence="1" type="ORF">LCGC14_0910340</name>
</gene>